<dbReference type="eggNOG" id="COG1418">
    <property type="taxonomic scope" value="Bacteria"/>
</dbReference>
<dbReference type="Pfam" id="PF01966">
    <property type="entry name" value="HD"/>
    <property type="match status" value="1"/>
</dbReference>
<sequence length="181" mass="20740">MSYHFRKESTNMDAITVQIDRLTLAMIEFDKGDAMRIQHFLKVHRFAQLIAKMEHVDNHTQLITEMAAVVHDIGIHAAEAKYGSSNGKYQEELGPEPARELLTRMGFSAPDIERVCYLVGHHHTYSNIDGIDYQILVEADFLVNFYEDGISQNGIDHAMSHVFKTESGKKLCQLIYKELRK</sequence>
<keyword evidence="3" id="KW-1185">Reference proteome</keyword>
<feature type="domain" description="HD" evidence="1">
    <location>
        <begin position="36"/>
        <end position="129"/>
    </location>
</feature>
<name>F8NCP1_9BACT</name>
<evidence type="ECO:0000313" key="3">
    <source>
        <dbReference type="Proteomes" id="UP000002772"/>
    </source>
</evidence>
<dbReference type="InterPro" id="IPR006674">
    <property type="entry name" value="HD_domain"/>
</dbReference>
<evidence type="ECO:0000259" key="1">
    <source>
        <dbReference type="Pfam" id="PF01966"/>
    </source>
</evidence>
<dbReference type="AlphaFoldDB" id="F8NCP1"/>
<dbReference type="HOGENOM" id="CLU_110721_0_0_10"/>
<organism evidence="2 3">
    <name type="scientific">Hallella multisaccharivorax DSM 17128</name>
    <dbReference type="NCBI Taxonomy" id="688246"/>
    <lineage>
        <taxon>Bacteria</taxon>
        <taxon>Pseudomonadati</taxon>
        <taxon>Bacteroidota</taxon>
        <taxon>Bacteroidia</taxon>
        <taxon>Bacteroidales</taxon>
        <taxon>Prevotellaceae</taxon>
        <taxon>Hallella</taxon>
    </lineage>
</organism>
<accession>F8NCP1</accession>
<gene>
    <name evidence="2" type="ORF">Premu_1671</name>
</gene>
<proteinExistence type="predicted"/>
<dbReference type="Gene3D" id="1.10.3210.10">
    <property type="entry name" value="Hypothetical protein af1432"/>
    <property type="match status" value="1"/>
</dbReference>
<reference evidence="3" key="1">
    <citation type="journal article" date="2011" name="Stand. Genomic Sci.">
        <title>Non-contiguous finished genome sequence of the opportunistic oral pathogen Prevotella multisaccharivorax type strain (PPPA20).</title>
        <authorList>
            <person name="Pati A."/>
            <person name="Gronow S."/>
            <person name="Lu M."/>
            <person name="Lapidus A."/>
            <person name="Nolan M."/>
            <person name="Lucas S."/>
            <person name="Hammon N."/>
            <person name="Deshpande S."/>
            <person name="Cheng J.F."/>
            <person name="Tapia R."/>
            <person name="Han C."/>
            <person name="Goodwin L."/>
            <person name="Pitluck S."/>
            <person name="Liolios K."/>
            <person name="Pagani I."/>
            <person name="Mavromatis K."/>
            <person name="Mikhailova N."/>
            <person name="Huntemann M."/>
            <person name="Chen A."/>
            <person name="Palaniappan K."/>
            <person name="Land M."/>
            <person name="Hauser L."/>
            <person name="Detter J.C."/>
            <person name="Brambilla E.M."/>
            <person name="Rohde M."/>
            <person name="Goker M."/>
            <person name="Woyke T."/>
            <person name="Bristow J."/>
            <person name="Eisen J.A."/>
            <person name="Markowitz V."/>
            <person name="Hugenholtz P."/>
            <person name="Kyrpides N.C."/>
            <person name="Klenk H.P."/>
            <person name="Ivanova N."/>
        </authorList>
    </citation>
    <scope>NUCLEOTIDE SEQUENCE [LARGE SCALE GENOMIC DNA]</scope>
    <source>
        <strain evidence="3">DSM 17128</strain>
    </source>
</reference>
<evidence type="ECO:0000313" key="2">
    <source>
        <dbReference type="EMBL" id="EGN57077.1"/>
    </source>
</evidence>
<protein>
    <recommendedName>
        <fullName evidence="1">HD domain-containing protein</fullName>
    </recommendedName>
</protein>
<dbReference type="EMBL" id="GL945017">
    <property type="protein sequence ID" value="EGN57077.1"/>
    <property type="molecule type" value="Genomic_DNA"/>
</dbReference>
<dbReference type="SUPFAM" id="SSF109604">
    <property type="entry name" value="HD-domain/PDEase-like"/>
    <property type="match status" value="1"/>
</dbReference>
<dbReference type="Proteomes" id="UP000002772">
    <property type="component" value="Unassembled WGS sequence"/>
</dbReference>
<dbReference type="STRING" id="688246.Premu_1671"/>